<reference evidence="3" key="1">
    <citation type="submission" date="2021-04" db="EMBL/GenBank/DDBJ databases">
        <title>Oceanospirillales bacteria with DddD are important DMSP degraders in coastal seawater.</title>
        <authorList>
            <person name="Liu J."/>
        </authorList>
    </citation>
    <scope>NUCLEOTIDE SEQUENCE</scope>
    <source>
        <strain evidence="3">D13-1</strain>
    </source>
</reference>
<evidence type="ECO:0000313" key="4">
    <source>
        <dbReference type="Proteomes" id="UP001058461"/>
    </source>
</evidence>
<dbReference type="InterPro" id="IPR011006">
    <property type="entry name" value="CheY-like_superfamily"/>
</dbReference>
<dbReference type="RefSeq" id="WP_255855582.1">
    <property type="nucleotide sequence ID" value="NZ_CP073347.1"/>
</dbReference>
<sequence>MTRNPILLVEDNPDDEALALRAFRKSEIRNPIVVARDGVEALEYLFPPDQPQGCDAASLPAVVLLDLKLPRVDGLEVLRRIRAHSMTRLVPVVVLTSSKEEQDLISAYTLGANSYVRKPVDFVEFAQTVSHLGLYWLSLNELP</sequence>
<proteinExistence type="predicted"/>
<dbReference type="Pfam" id="PF00072">
    <property type="entry name" value="Response_reg"/>
    <property type="match status" value="1"/>
</dbReference>
<keyword evidence="1" id="KW-0597">Phosphoprotein</keyword>
<dbReference type="InterPro" id="IPR001789">
    <property type="entry name" value="Sig_transdc_resp-reg_receiver"/>
</dbReference>
<dbReference type="CDD" id="cd17557">
    <property type="entry name" value="REC_Rcp-like"/>
    <property type="match status" value="1"/>
</dbReference>
<evidence type="ECO:0000256" key="1">
    <source>
        <dbReference type="PROSITE-ProRule" id="PRU00169"/>
    </source>
</evidence>
<dbReference type="Gene3D" id="3.40.50.2300">
    <property type="match status" value="1"/>
</dbReference>
<dbReference type="SMART" id="SM00448">
    <property type="entry name" value="REC"/>
    <property type="match status" value="1"/>
</dbReference>
<dbReference type="SUPFAM" id="SSF52172">
    <property type="entry name" value="CheY-like"/>
    <property type="match status" value="1"/>
</dbReference>
<dbReference type="InterPro" id="IPR052893">
    <property type="entry name" value="TCS_response_regulator"/>
</dbReference>
<feature type="modified residue" description="4-aspartylphosphate" evidence="1">
    <location>
        <position position="66"/>
    </location>
</feature>
<keyword evidence="4" id="KW-1185">Reference proteome</keyword>
<evidence type="ECO:0000259" key="2">
    <source>
        <dbReference type="PROSITE" id="PS50110"/>
    </source>
</evidence>
<gene>
    <name evidence="3" type="ORF">KDW95_07055</name>
</gene>
<feature type="domain" description="Response regulatory" evidence="2">
    <location>
        <begin position="5"/>
        <end position="133"/>
    </location>
</feature>
<organism evidence="3 4">
    <name type="scientific">Marinobacterium rhizophilum</name>
    <dbReference type="NCBI Taxonomy" id="420402"/>
    <lineage>
        <taxon>Bacteria</taxon>
        <taxon>Pseudomonadati</taxon>
        <taxon>Pseudomonadota</taxon>
        <taxon>Gammaproteobacteria</taxon>
        <taxon>Oceanospirillales</taxon>
        <taxon>Oceanospirillaceae</taxon>
        <taxon>Marinobacterium</taxon>
    </lineage>
</organism>
<evidence type="ECO:0000313" key="3">
    <source>
        <dbReference type="EMBL" id="UTW13399.1"/>
    </source>
</evidence>
<dbReference type="EMBL" id="CP073347">
    <property type="protein sequence ID" value="UTW13399.1"/>
    <property type="molecule type" value="Genomic_DNA"/>
</dbReference>
<dbReference type="Proteomes" id="UP001058461">
    <property type="component" value="Chromosome"/>
</dbReference>
<name>A0ABY5HQB6_9GAMM</name>
<accession>A0ABY5HQB6</accession>
<dbReference type="PROSITE" id="PS50110">
    <property type="entry name" value="RESPONSE_REGULATORY"/>
    <property type="match status" value="1"/>
</dbReference>
<dbReference type="PANTHER" id="PTHR44520:SF1">
    <property type="entry name" value="TWO-COMPONENT SYSTEM REGULATORY PROTEIN"/>
    <property type="match status" value="1"/>
</dbReference>
<protein>
    <submittedName>
        <fullName evidence="3">Response regulator</fullName>
    </submittedName>
</protein>
<dbReference type="PANTHER" id="PTHR44520">
    <property type="entry name" value="RESPONSE REGULATOR RCP1-RELATED"/>
    <property type="match status" value="1"/>
</dbReference>